<dbReference type="PROSITE" id="PS51257">
    <property type="entry name" value="PROKAR_LIPOPROTEIN"/>
    <property type="match status" value="1"/>
</dbReference>
<gene>
    <name evidence="3" type="ORF">AVDCRST_MAG89-5144</name>
</gene>
<feature type="region of interest" description="Disordered" evidence="1">
    <location>
        <begin position="22"/>
        <end position="68"/>
    </location>
</feature>
<organism evidence="3">
    <name type="scientific">uncultured Gemmatimonadota bacterium</name>
    <dbReference type="NCBI Taxonomy" id="203437"/>
    <lineage>
        <taxon>Bacteria</taxon>
        <taxon>Pseudomonadati</taxon>
        <taxon>Gemmatimonadota</taxon>
        <taxon>environmental samples</taxon>
    </lineage>
</organism>
<feature type="compositionally biased region" description="Low complexity" evidence="1">
    <location>
        <begin position="39"/>
        <end position="59"/>
    </location>
</feature>
<accession>A0A6J4NB01</accession>
<evidence type="ECO:0000256" key="1">
    <source>
        <dbReference type="SAM" id="MobiDB-lite"/>
    </source>
</evidence>
<protein>
    <submittedName>
        <fullName evidence="3">Uncharacterized protein</fullName>
    </submittedName>
</protein>
<evidence type="ECO:0000313" key="3">
    <source>
        <dbReference type="EMBL" id="CAA9377810.1"/>
    </source>
</evidence>
<dbReference type="EMBL" id="CADCTV010001080">
    <property type="protein sequence ID" value="CAA9377810.1"/>
    <property type="molecule type" value="Genomic_DNA"/>
</dbReference>
<evidence type="ECO:0000256" key="2">
    <source>
        <dbReference type="SAM" id="SignalP"/>
    </source>
</evidence>
<keyword evidence="2" id="KW-0732">Signal</keyword>
<name>A0A6J4NB01_9BACT</name>
<feature type="chain" id="PRO_5026927834" evidence="2">
    <location>
        <begin position="21"/>
        <end position="96"/>
    </location>
</feature>
<reference evidence="3" key="1">
    <citation type="submission" date="2020-02" db="EMBL/GenBank/DDBJ databases">
        <authorList>
            <person name="Meier V. D."/>
        </authorList>
    </citation>
    <scope>NUCLEOTIDE SEQUENCE</scope>
    <source>
        <strain evidence="3">AVDCRST_MAG89</strain>
    </source>
</reference>
<feature type="signal peptide" evidence="2">
    <location>
        <begin position="1"/>
        <end position="20"/>
    </location>
</feature>
<sequence>MKTARILLAVLSLAALGACGNDPTAPSSLAPGSARHETAPAPGDDATTDDSSSGTATAGETPSCSGTIVVSTDSSGNIVYTCVAAPPKGGQLGSGG</sequence>
<proteinExistence type="predicted"/>
<dbReference type="AlphaFoldDB" id="A0A6J4NB01"/>